<dbReference type="Pfam" id="PF07584">
    <property type="entry name" value="BatA"/>
    <property type="match status" value="1"/>
</dbReference>
<accession>A0A372NRY6</accession>
<proteinExistence type="predicted"/>
<dbReference type="EMBL" id="QWDC01000002">
    <property type="protein sequence ID" value="RFZ92026.1"/>
    <property type="molecule type" value="Genomic_DNA"/>
</dbReference>
<keyword evidence="1" id="KW-0472">Membrane</keyword>
<keyword evidence="1" id="KW-0812">Transmembrane</keyword>
<feature type="domain" description="Aerotolerance regulator N-terminal" evidence="2">
    <location>
        <begin position="1"/>
        <end position="76"/>
    </location>
</feature>
<dbReference type="Proteomes" id="UP000264217">
    <property type="component" value="Unassembled WGS sequence"/>
</dbReference>
<evidence type="ECO:0000259" key="2">
    <source>
        <dbReference type="Pfam" id="PF07584"/>
    </source>
</evidence>
<dbReference type="OrthoDB" id="890881at2"/>
<comment type="caution">
    <text evidence="3">The sequence shown here is derived from an EMBL/GenBank/DDBJ whole genome shotgun (WGS) entry which is preliminary data.</text>
</comment>
<evidence type="ECO:0000256" key="1">
    <source>
        <dbReference type="SAM" id="Phobius"/>
    </source>
</evidence>
<sequence length="488" mass="54625">MGFLSPIWFLALAALTIPLLIHLWNIRPGKTLKVGSISLITEASKTSSSSFKLLHILLLILRCLLLALIAIFLSKPVWEKMISPSKTKGWILIPKENFNETYTKFKPQVDSLTGKGYELHYFNEGFVKRDSTKQQADTASNTNYWGLVKQLERSGQGRPVYIFTPNFKKHFKGSKPTVHLKLKWQTYTQADSVSKWIASAAFTNDGSIKVTDGTSTPQGTTYGSKILKNDGDAVHTVRTQNGRTSISLNGSKDAPVIVDTTTQRIAIYTDNYPLDAKYLKAALDAATAFSGTKTTIKQYNNTAIPLGQTWLFWLSDKPVPSNISTQSKHIFAYADGKPVDVNSWIEPGHIALKKRISSKENDSQVIWTDGFGDAILSYSNSSPASWRGRGGLYTHFNPAWSDLVWSDDFPAMILKLLQQQPASQPNGRDRRIINNHQLQPDIVNYNMPISPLRESGQTDVSGYFWLLLMVVFAAERVLNYNIKQRENG</sequence>
<evidence type="ECO:0000313" key="3">
    <source>
        <dbReference type="EMBL" id="RFZ92026.1"/>
    </source>
</evidence>
<dbReference type="InterPro" id="IPR024163">
    <property type="entry name" value="Aerotolerance_reg_N"/>
</dbReference>
<organism evidence="3 4">
    <name type="scientific">Mucilaginibacter conchicola</name>
    <dbReference type="NCBI Taxonomy" id="2303333"/>
    <lineage>
        <taxon>Bacteria</taxon>
        <taxon>Pseudomonadati</taxon>
        <taxon>Bacteroidota</taxon>
        <taxon>Sphingobacteriia</taxon>
        <taxon>Sphingobacteriales</taxon>
        <taxon>Sphingobacteriaceae</taxon>
        <taxon>Mucilaginibacter</taxon>
    </lineage>
</organism>
<evidence type="ECO:0000313" key="4">
    <source>
        <dbReference type="Proteomes" id="UP000264217"/>
    </source>
</evidence>
<name>A0A372NRY6_9SPHI</name>
<gene>
    <name evidence="3" type="ORF">D0C36_11300</name>
</gene>
<protein>
    <recommendedName>
        <fullName evidence="2">Aerotolerance regulator N-terminal domain-containing protein</fullName>
    </recommendedName>
</protein>
<feature type="transmembrane region" description="Helical" evidence="1">
    <location>
        <begin position="6"/>
        <end position="24"/>
    </location>
</feature>
<dbReference type="AlphaFoldDB" id="A0A372NRY6"/>
<reference evidence="3 4" key="1">
    <citation type="submission" date="2018-08" db="EMBL/GenBank/DDBJ databases">
        <title>Mucilaginibacter sp. MYSH2.</title>
        <authorList>
            <person name="Seo T."/>
        </authorList>
    </citation>
    <scope>NUCLEOTIDE SEQUENCE [LARGE SCALE GENOMIC DNA]</scope>
    <source>
        <strain evidence="3 4">MYSH2</strain>
    </source>
</reference>
<dbReference type="InterPro" id="IPR011933">
    <property type="entry name" value="Double_TM_dom"/>
</dbReference>
<dbReference type="RefSeq" id="WP_117391737.1">
    <property type="nucleotide sequence ID" value="NZ_QWDC01000002.1"/>
</dbReference>
<keyword evidence="1" id="KW-1133">Transmembrane helix</keyword>
<keyword evidence="4" id="KW-1185">Reference proteome</keyword>
<feature type="transmembrane region" description="Helical" evidence="1">
    <location>
        <begin position="53"/>
        <end position="73"/>
    </location>
</feature>
<dbReference type="NCBIfam" id="TIGR02226">
    <property type="entry name" value="two_anch"/>
    <property type="match status" value="1"/>
</dbReference>